<evidence type="ECO:0000313" key="1">
    <source>
        <dbReference type="EMBL" id="TFK67316.1"/>
    </source>
</evidence>
<dbReference type="Proteomes" id="UP000308600">
    <property type="component" value="Unassembled WGS sequence"/>
</dbReference>
<gene>
    <name evidence="1" type="ORF">BDN72DRAFT_843257</name>
</gene>
<protein>
    <submittedName>
        <fullName evidence="1">Uncharacterized protein</fullName>
    </submittedName>
</protein>
<sequence>MPSNHHPHHHHAERLKTTPNVRYSHFEGKTDSSRLISVIWEVENGQNILINYIGPATYYIIEGEVTATENDQTKLLHAGDVMEVEQGSAVTWSSPSKGKSFGVVYTPSDSVLEDYFKEEFIEKK</sequence>
<evidence type="ECO:0000313" key="2">
    <source>
        <dbReference type="Proteomes" id="UP000308600"/>
    </source>
</evidence>
<organism evidence="1 2">
    <name type="scientific">Pluteus cervinus</name>
    <dbReference type="NCBI Taxonomy" id="181527"/>
    <lineage>
        <taxon>Eukaryota</taxon>
        <taxon>Fungi</taxon>
        <taxon>Dikarya</taxon>
        <taxon>Basidiomycota</taxon>
        <taxon>Agaricomycotina</taxon>
        <taxon>Agaricomycetes</taxon>
        <taxon>Agaricomycetidae</taxon>
        <taxon>Agaricales</taxon>
        <taxon>Pluteineae</taxon>
        <taxon>Pluteaceae</taxon>
        <taxon>Pluteus</taxon>
    </lineage>
</organism>
<name>A0ACD3AP56_9AGAR</name>
<keyword evidence="2" id="KW-1185">Reference proteome</keyword>
<reference evidence="1 2" key="1">
    <citation type="journal article" date="2019" name="Nat. Ecol. Evol.">
        <title>Megaphylogeny resolves global patterns of mushroom evolution.</title>
        <authorList>
            <person name="Varga T."/>
            <person name="Krizsan K."/>
            <person name="Foldi C."/>
            <person name="Dima B."/>
            <person name="Sanchez-Garcia M."/>
            <person name="Sanchez-Ramirez S."/>
            <person name="Szollosi G.J."/>
            <person name="Szarkandi J.G."/>
            <person name="Papp V."/>
            <person name="Albert L."/>
            <person name="Andreopoulos W."/>
            <person name="Angelini C."/>
            <person name="Antonin V."/>
            <person name="Barry K.W."/>
            <person name="Bougher N.L."/>
            <person name="Buchanan P."/>
            <person name="Buyck B."/>
            <person name="Bense V."/>
            <person name="Catcheside P."/>
            <person name="Chovatia M."/>
            <person name="Cooper J."/>
            <person name="Damon W."/>
            <person name="Desjardin D."/>
            <person name="Finy P."/>
            <person name="Geml J."/>
            <person name="Haridas S."/>
            <person name="Hughes K."/>
            <person name="Justo A."/>
            <person name="Karasinski D."/>
            <person name="Kautmanova I."/>
            <person name="Kiss B."/>
            <person name="Kocsube S."/>
            <person name="Kotiranta H."/>
            <person name="LaButti K.M."/>
            <person name="Lechner B.E."/>
            <person name="Liimatainen K."/>
            <person name="Lipzen A."/>
            <person name="Lukacs Z."/>
            <person name="Mihaltcheva S."/>
            <person name="Morgado L.N."/>
            <person name="Niskanen T."/>
            <person name="Noordeloos M.E."/>
            <person name="Ohm R.A."/>
            <person name="Ortiz-Santana B."/>
            <person name="Ovrebo C."/>
            <person name="Racz N."/>
            <person name="Riley R."/>
            <person name="Savchenko A."/>
            <person name="Shiryaev A."/>
            <person name="Soop K."/>
            <person name="Spirin V."/>
            <person name="Szebenyi C."/>
            <person name="Tomsovsky M."/>
            <person name="Tulloss R.E."/>
            <person name="Uehling J."/>
            <person name="Grigoriev I.V."/>
            <person name="Vagvolgyi C."/>
            <person name="Papp T."/>
            <person name="Martin F.M."/>
            <person name="Miettinen O."/>
            <person name="Hibbett D.S."/>
            <person name="Nagy L.G."/>
        </authorList>
    </citation>
    <scope>NUCLEOTIDE SEQUENCE [LARGE SCALE GENOMIC DNA]</scope>
    <source>
        <strain evidence="1 2">NL-1719</strain>
    </source>
</reference>
<proteinExistence type="predicted"/>
<accession>A0ACD3AP56</accession>
<dbReference type="EMBL" id="ML208379">
    <property type="protein sequence ID" value="TFK67316.1"/>
    <property type="molecule type" value="Genomic_DNA"/>
</dbReference>